<evidence type="ECO:0000256" key="6">
    <source>
        <dbReference type="SAM" id="Phobius"/>
    </source>
</evidence>
<evidence type="ECO:0000313" key="9">
    <source>
        <dbReference type="Proteomes" id="UP000568839"/>
    </source>
</evidence>
<feature type="domain" description="ABC-2 type transporter transmembrane" evidence="7">
    <location>
        <begin position="22"/>
        <end position="162"/>
    </location>
</feature>
<comment type="caution">
    <text evidence="8">The sequence shown here is derived from an EMBL/GenBank/DDBJ whole genome shotgun (WGS) entry which is preliminary data.</text>
</comment>
<feature type="transmembrane region" description="Helical" evidence="6">
    <location>
        <begin position="775"/>
        <end position="794"/>
    </location>
</feature>
<accession>A0A841PX82</accession>
<dbReference type="EMBL" id="JACHHJ010000005">
    <property type="protein sequence ID" value="MBB6451241.1"/>
    <property type="molecule type" value="Genomic_DNA"/>
</dbReference>
<keyword evidence="9" id="KW-1185">Reference proteome</keyword>
<reference evidence="8 9" key="1">
    <citation type="submission" date="2020-08" db="EMBL/GenBank/DDBJ databases">
        <title>Genomic Encyclopedia of Type Strains, Phase IV (KMG-IV): sequencing the most valuable type-strain genomes for metagenomic binning, comparative biology and taxonomic classification.</title>
        <authorList>
            <person name="Goeker M."/>
        </authorList>
    </citation>
    <scope>NUCLEOTIDE SEQUENCE [LARGE SCALE GENOMIC DNA]</scope>
    <source>
        <strain evidence="8 9">DSM 21769</strain>
    </source>
</reference>
<gene>
    <name evidence="8" type="ORF">HNR44_003235</name>
</gene>
<feature type="coiled-coil region" evidence="5">
    <location>
        <begin position="288"/>
        <end position="339"/>
    </location>
</feature>
<dbReference type="NCBIfam" id="TIGR03062">
    <property type="entry name" value="pip_yhgE_Cterm"/>
    <property type="match status" value="1"/>
</dbReference>
<dbReference type="InterPro" id="IPR051328">
    <property type="entry name" value="T7SS_ABC-Transporter"/>
</dbReference>
<evidence type="ECO:0000256" key="2">
    <source>
        <dbReference type="ARBA" id="ARBA00022692"/>
    </source>
</evidence>
<dbReference type="GO" id="GO:0140359">
    <property type="term" value="F:ABC-type transporter activity"/>
    <property type="evidence" value="ECO:0007669"/>
    <property type="project" value="InterPro"/>
</dbReference>
<dbReference type="RefSeq" id="WP_184405297.1">
    <property type="nucleotide sequence ID" value="NZ_JACHHJ010000005.1"/>
</dbReference>
<dbReference type="PANTHER" id="PTHR43077:SF5">
    <property type="entry name" value="PHAGE INFECTION PROTEIN"/>
    <property type="match status" value="1"/>
</dbReference>
<name>A0A841PX82_9BACL</name>
<evidence type="ECO:0000256" key="5">
    <source>
        <dbReference type="SAM" id="Coils"/>
    </source>
</evidence>
<evidence type="ECO:0000313" key="8">
    <source>
        <dbReference type="EMBL" id="MBB6451241.1"/>
    </source>
</evidence>
<protein>
    <submittedName>
        <fullName evidence="8">Putative membrane protein</fullName>
    </submittedName>
</protein>
<evidence type="ECO:0000256" key="4">
    <source>
        <dbReference type="ARBA" id="ARBA00023136"/>
    </source>
</evidence>
<evidence type="ECO:0000259" key="7">
    <source>
        <dbReference type="Pfam" id="PF12698"/>
    </source>
</evidence>
<sequence length="803" mass="89561">MKGFIDEWKAIIADKKMLISILGIMIIPVLYGGLLLWAFWDPYGQVEELPVAIVNEDEGAEMDGEDIQAGDEFVEELLESQDFNWHVADVEEAQRGLEDLDYYFYAHIPATFSEDVASLQDDNPHSGMIHYDINEDYNFAGAQMGSQAISEIEEELSQTLTETYVEVADDAYSELVDAVTQLRDGSEEVAEGVISAIENMGSLNEGLRDLDDGAYELQAGASEAAEGTNELRTEVEDFVERYQNSDEISQLETTIGEMQEDVTAARTYLESEDAVQLEQSLTSLNEHWSEARTSLQSAEESLSALEERLEGHEQYVQEAQDVLHDIREINDQLNHWQNKAEERSSDLETFVGTCYDFQASVDDANEAEEQTESLSSYIAENYPEDEELQNYANSLEEAIEGVGSLDAQPCHQLDEIVTSLDQTIDDMDNSTTAVSEQIESMEEGFTQTINSISSSQEELSNWITEVHGDLENARNAAPEGIGEGEIELLEIFPQARTTLADLDQSLSQADEILATVDEQIVEVETAVQDLDEGIQELDEGTSELSAQMGNTLQGGMEIEEGLADLDDGALELEENLETLENTLRENQLNEDQQALFSSPVKTSADRDFNEYSYGEGLSPYFLSMALFVGGLTLSIIYPFYQPLTEHKTAWRWFSGKIGVVWSVAVAQSLALLGVVFFMLELELTNPGWFAFFMWFVSLSFLTLIFMLVSLLDNPGRFIAIILLIVQLGGSGGSFPVEVVAGPFQYVHPWLPMTYSVLGLRATTFMDEPSSLLETWPLLLILVLAFVVSMLFFFFRFKKSAAAE</sequence>
<feature type="transmembrane region" description="Helical" evidence="6">
    <location>
        <begin position="21"/>
        <end position="40"/>
    </location>
</feature>
<dbReference type="InterPro" id="IPR017500">
    <property type="entry name" value="Phage_infect_YhgE_N"/>
</dbReference>
<feature type="transmembrane region" description="Helical" evidence="6">
    <location>
        <begin position="717"/>
        <end position="736"/>
    </location>
</feature>
<keyword evidence="3 6" id="KW-1133">Transmembrane helix</keyword>
<comment type="subcellular location">
    <subcellularLocation>
        <location evidence="1">Membrane</location>
        <topology evidence="1">Multi-pass membrane protein</topology>
    </subcellularLocation>
</comment>
<dbReference type="Gene3D" id="3.40.1710.10">
    <property type="entry name" value="abc type-2 transporter like domain"/>
    <property type="match status" value="1"/>
</dbReference>
<feature type="transmembrane region" description="Helical" evidence="6">
    <location>
        <begin position="691"/>
        <end position="710"/>
    </location>
</feature>
<organism evidence="8 9">
    <name type="scientific">Geomicrobium halophilum</name>
    <dbReference type="NCBI Taxonomy" id="549000"/>
    <lineage>
        <taxon>Bacteria</taxon>
        <taxon>Bacillati</taxon>
        <taxon>Bacillota</taxon>
        <taxon>Bacilli</taxon>
        <taxon>Bacillales</taxon>
        <taxon>Geomicrobium</taxon>
    </lineage>
</organism>
<feature type="domain" description="ABC-2 type transporter transmembrane" evidence="7">
    <location>
        <begin position="521"/>
        <end position="793"/>
    </location>
</feature>
<keyword evidence="5" id="KW-0175">Coiled coil</keyword>
<dbReference type="Pfam" id="PF12698">
    <property type="entry name" value="ABC2_membrane_3"/>
    <property type="match status" value="2"/>
</dbReference>
<dbReference type="Gene3D" id="1.10.287.950">
    <property type="entry name" value="Methyl-accepting chemotaxis protein"/>
    <property type="match status" value="1"/>
</dbReference>
<dbReference type="GO" id="GO:0016020">
    <property type="term" value="C:membrane"/>
    <property type="evidence" value="ECO:0007669"/>
    <property type="project" value="UniProtKB-SubCell"/>
</dbReference>
<evidence type="ECO:0000256" key="1">
    <source>
        <dbReference type="ARBA" id="ARBA00004141"/>
    </source>
</evidence>
<feature type="transmembrane region" description="Helical" evidence="6">
    <location>
        <begin position="659"/>
        <end position="679"/>
    </location>
</feature>
<dbReference type="SUPFAM" id="SSF58104">
    <property type="entry name" value="Methyl-accepting chemotaxis protein (MCP) signaling domain"/>
    <property type="match status" value="1"/>
</dbReference>
<dbReference type="InterPro" id="IPR017501">
    <property type="entry name" value="Phage_infect_YhgE_C"/>
</dbReference>
<dbReference type="Proteomes" id="UP000568839">
    <property type="component" value="Unassembled WGS sequence"/>
</dbReference>
<keyword evidence="2 6" id="KW-0812">Transmembrane</keyword>
<feature type="coiled-coil region" evidence="5">
    <location>
        <begin position="562"/>
        <end position="589"/>
    </location>
</feature>
<dbReference type="InterPro" id="IPR013525">
    <property type="entry name" value="ABC2_TM"/>
</dbReference>
<feature type="transmembrane region" description="Helical" evidence="6">
    <location>
        <begin position="620"/>
        <end position="639"/>
    </location>
</feature>
<dbReference type="AlphaFoldDB" id="A0A841PX82"/>
<evidence type="ECO:0000256" key="3">
    <source>
        <dbReference type="ARBA" id="ARBA00022989"/>
    </source>
</evidence>
<proteinExistence type="predicted"/>
<dbReference type="PANTHER" id="PTHR43077">
    <property type="entry name" value="TRANSPORT PERMEASE YVFS-RELATED"/>
    <property type="match status" value="1"/>
</dbReference>
<dbReference type="NCBIfam" id="TIGR03061">
    <property type="entry name" value="pip_yhgE_Nterm"/>
    <property type="match status" value="1"/>
</dbReference>
<keyword evidence="4 6" id="KW-0472">Membrane</keyword>